<dbReference type="InterPro" id="IPR050176">
    <property type="entry name" value="LTTR"/>
</dbReference>
<dbReference type="NCBIfam" id="NF009888">
    <property type="entry name" value="PRK13348.1"/>
    <property type="match status" value="1"/>
</dbReference>
<dbReference type="InterPro" id="IPR036388">
    <property type="entry name" value="WH-like_DNA-bd_sf"/>
</dbReference>
<keyword evidence="7" id="KW-1185">Reference proteome</keyword>
<comment type="caution">
    <text evidence="6">The sequence shown here is derived from an EMBL/GenBank/DDBJ whole genome shotgun (WGS) entry which is preliminary data.</text>
</comment>
<dbReference type="InterPro" id="IPR036390">
    <property type="entry name" value="WH_DNA-bd_sf"/>
</dbReference>
<dbReference type="InterPro" id="IPR017685">
    <property type="entry name" value="ArgP"/>
</dbReference>
<feature type="domain" description="HTH lysR-type" evidence="5">
    <location>
        <begin position="2"/>
        <end position="58"/>
    </location>
</feature>
<evidence type="ECO:0000256" key="1">
    <source>
        <dbReference type="ARBA" id="ARBA00009437"/>
    </source>
</evidence>
<keyword evidence="2" id="KW-0805">Transcription regulation</keyword>
<dbReference type="Proteomes" id="UP001069802">
    <property type="component" value="Unassembled WGS sequence"/>
</dbReference>
<keyword evidence="4" id="KW-0804">Transcription</keyword>
<evidence type="ECO:0000256" key="3">
    <source>
        <dbReference type="ARBA" id="ARBA00023125"/>
    </source>
</evidence>
<dbReference type="NCBIfam" id="TIGR03298">
    <property type="entry name" value="argP"/>
    <property type="match status" value="1"/>
</dbReference>
<evidence type="ECO:0000256" key="2">
    <source>
        <dbReference type="ARBA" id="ARBA00023015"/>
    </source>
</evidence>
<accession>A0ABT4LIT3</accession>
<gene>
    <name evidence="6" type="ORF">O4H49_09520</name>
</gene>
<name>A0ABT4LIT3_9PROT</name>
<evidence type="ECO:0000259" key="5">
    <source>
        <dbReference type="PROSITE" id="PS50931"/>
    </source>
</evidence>
<dbReference type="Pfam" id="PF00126">
    <property type="entry name" value="HTH_1"/>
    <property type="match status" value="1"/>
</dbReference>
<keyword evidence="3" id="KW-0238">DNA-binding</keyword>
<dbReference type="EMBL" id="JAPWGY010000003">
    <property type="protein sequence ID" value="MCZ4281015.1"/>
    <property type="molecule type" value="Genomic_DNA"/>
</dbReference>
<reference evidence="6" key="1">
    <citation type="submission" date="2022-12" db="EMBL/GenBank/DDBJ databases">
        <title>Bacterial isolates from different developmental stages of Nematostella vectensis.</title>
        <authorList>
            <person name="Fraune S."/>
        </authorList>
    </citation>
    <scope>NUCLEOTIDE SEQUENCE</scope>
    <source>
        <strain evidence="6">G21630-S1</strain>
    </source>
</reference>
<sequence>MLDYRLLATLTAILEEGSFEKAAQRLFITQSAVSQRLRQLEDNLGQTLVVRSTPLAATTAGQRLLKHYKQVSLLESELDDDLKDRGEAGFNTLTIGLNADSIGTWFLPAIQNFVQDNKILLDLKVDDQEQTHHLLRTGEVLGCISASSSAVQGCRCIPLGQMIYRPLASPDFVEKYAPNGLTTENASHIPVAVFNRKDPLQHRYLEQRFGVTRFPHHLIPACDGFISALVKGFAYGLVPDQQSKELMQNKELVSIDPECEIPVPLYWHVWNLQTSLMQQLTRSLTTTARKSLTPIISA</sequence>
<protein>
    <submittedName>
        <fullName evidence="6">LysR family transcriptional regulator ArgP</fullName>
    </submittedName>
</protein>
<dbReference type="InterPro" id="IPR000847">
    <property type="entry name" value="LysR_HTH_N"/>
</dbReference>
<dbReference type="SUPFAM" id="SSF46785">
    <property type="entry name" value="Winged helix' DNA-binding domain"/>
    <property type="match status" value="1"/>
</dbReference>
<proteinExistence type="inferred from homology"/>
<dbReference type="SUPFAM" id="SSF53850">
    <property type="entry name" value="Periplasmic binding protein-like II"/>
    <property type="match status" value="1"/>
</dbReference>
<comment type="similarity">
    <text evidence="1">Belongs to the LysR transcriptional regulatory family.</text>
</comment>
<evidence type="ECO:0000313" key="7">
    <source>
        <dbReference type="Proteomes" id="UP001069802"/>
    </source>
</evidence>
<dbReference type="PANTHER" id="PTHR30579:SF2">
    <property type="entry name" value="HTH-TYPE TRANSCRIPTIONAL REGULATOR ARGP"/>
    <property type="match status" value="1"/>
</dbReference>
<dbReference type="NCBIfam" id="NF002964">
    <property type="entry name" value="PRK03635.1"/>
    <property type="match status" value="1"/>
</dbReference>
<dbReference type="RefSeq" id="WP_269423200.1">
    <property type="nucleotide sequence ID" value="NZ_JAPWGY010000003.1"/>
</dbReference>
<dbReference type="Gene3D" id="3.40.190.290">
    <property type="match status" value="1"/>
</dbReference>
<evidence type="ECO:0000256" key="4">
    <source>
        <dbReference type="ARBA" id="ARBA00023163"/>
    </source>
</evidence>
<dbReference type="PROSITE" id="PS50931">
    <property type="entry name" value="HTH_LYSR"/>
    <property type="match status" value="1"/>
</dbReference>
<evidence type="ECO:0000313" key="6">
    <source>
        <dbReference type="EMBL" id="MCZ4281015.1"/>
    </source>
</evidence>
<dbReference type="Gene3D" id="1.10.10.10">
    <property type="entry name" value="Winged helix-like DNA-binding domain superfamily/Winged helix DNA-binding domain"/>
    <property type="match status" value="1"/>
</dbReference>
<dbReference type="PANTHER" id="PTHR30579">
    <property type="entry name" value="TRANSCRIPTIONAL REGULATOR"/>
    <property type="match status" value="1"/>
</dbReference>
<dbReference type="PRINTS" id="PR00039">
    <property type="entry name" value="HTHLYSR"/>
</dbReference>
<organism evidence="6 7">
    <name type="scientific">Kiloniella laminariae</name>
    <dbReference type="NCBI Taxonomy" id="454162"/>
    <lineage>
        <taxon>Bacteria</taxon>
        <taxon>Pseudomonadati</taxon>
        <taxon>Pseudomonadota</taxon>
        <taxon>Alphaproteobacteria</taxon>
        <taxon>Rhodospirillales</taxon>
        <taxon>Kiloniellaceae</taxon>
        <taxon>Kiloniella</taxon>
    </lineage>
</organism>